<comment type="caution">
    <text evidence="2">The sequence shown here is derived from an EMBL/GenBank/DDBJ whole genome shotgun (WGS) entry which is preliminary data.</text>
</comment>
<dbReference type="PANTHER" id="PTHR33434">
    <property type="entry name" value="DEGV DOMAIN-CONTAINING PROTEIN DR_1986-RELATED"/>
    <property type="match status" value="1"/>
</dbReference>
<dbReference type="EMBL" id="BSUN01000001">
    <property type="protein sequence ID" value="GMA34229.1"/>
    <property type="molecule type" value="Genomic_DNA"/>
</dbReference>
<dbReference type="InterPro" id="IPR043168">
    <property type="entry name" value="DegV_C"/>
</dbReference>
<evidence type="ECO:0000313" key="3">
    <source>
        <dbReference type="Proteomes" id="UP001157125"/>
    </source>
</evidence>
<dbReference type="NCBIfam" id="TIGR00762">
    <property type="entry name" value="DegV"/>
    <property type="match status" value="1"/>
</dbReference>
<dbReference type="SUPFAM" id="SSF82549">
    <property type="entry name" value="DAK1/DegV-like"/>
    <property type="match status" value="1"/>
</dbReference>
<dbReference type="PANTHER" id="PTHR33434:SF2">
    <property type="entry name" value="FATTY ACID-BINDING PROTEIN TM_1468"/>
    <property type="match status" value="1"/>
</dbReference>
<dbReference type="PROSITE" id="PS51482">
    <property type="entry name" value="DEGV"/>
    <property type="match status" value="1"/>
</dbReference>
<protein>
    <submittedName>
        <fullName evidence="2">Uncharacterized protein</fullName>
    </submittedName>
</protein>
<keyword evidence="1" id="KW-0446">Lipid-binding</keyword>
<keyword evidence="3" id="KW-1185">Reference proteome</keyword>
<dbReference type="Gene3D" id="3.40.50.10170">
    <property type="match status" value="1"/>
</dbReference>
<evidence type="ECO:0000256" key="1">
    <source>
        <dbReference type="ARBA" id="ARBA00023121"/>
    </source>
</evidence>
<reference evidence="3" key="1">
    <citation type="journal article" date="2019" name="Int. J. Syst. Evol. Microbiol.">
        <title>The Global Catalogue of Microorganisms (GCM) 10K type strain sequencing project: providing services to taxonomists for standard genome sequencing and annotation.</title>
        <authorList>
            <consortium name="The Broad Institute Genomics Platform"/>
            <consortium name="The Broad Institute Genome Sequencing Center for Infectious Disease"/>
            <person name="Wu L."/>
            <person name="Ma J."/>
        </authorList>
    </citation>
    <scope>NUCLEOTIDE SEQUENCE [LARGE SCALE GENOMIC DNA]</scope>
    <source>
        <strain evidence="3">NBRC 112299</strain>
    </source>
</reference>
<dbReference type="Gene3D" id="3.30.1180.10">
    <property type="match status" value="1"/>
</dbReference>
<proteinExistence type="predicted"/>
<dbReference type="Proteomes" id="UP001157125">
    <property type="component" value="Unassembled WGS sequence"/>
</dbReference>
<dbReference type="InterPro" id="IPR050270">
    <property type="entry name" value="DegV_domain_contain"/>
</dbReference>
<sequence length="176" mass="17404">MRIPVEVVDSGQVAMGAGFAALAAAHAARSGASLDDVADAARAVAASATCVFTVDTLEFLRRGGRLSSAAAAVGRMLQVRPVLEIVAGEVAVVDKVRSTARAREAVLRRAGEAAEAMPGAACAVLTLGEGSYGDEAAQALPVGLPVVRTDVGAVLAVHAGPGALAVVAAALPEGIL</sequence>
<evidence type="ECO:0000313" key="2">
    <source>
        <dbReference type="EMBL" id="GMA34229.1"/>
    </source>
</evidence>
<gene>
    <name evidence="2" type="ORF">GCM10025876_04330</name>
</gene>
<dbReference type="InterPro" id="IPR003797">
    <property type="entry name" value="DegV"/>
</dbReference>
<accession>A0ABQ6IBW0</accession>
<name>A0ABQ6IBW0_9MICO</name>
<dbReference type="Pfam" id="PF02645">
    <property type="entry name" value="DegV"/>
    <property type="match status" value="1"/>
</dbReference>
<organism evidence="2 3">
    <name type="scientific">Demequina litorisediminis</name>
    <dbReference type="NCBI Taxonomy" id="1849022"/>
    <lineage>
        <taxon>Bacteria</taxon>
        <taxon>Bacillati</taxon>
        <taxon>Actinomycetota</taxon>
        <taxon>Actinomycetes</taxon>
        <taxon>Micrococcales</taxon>
        <taxon>Demequinaceae</taxon>
        <taxon>Demequina</taxon>
    </lineage>
</organism>